<reference evidence="2" key="1">
    <citation type="submission" date="2021-03" db="EMBL/GenBank/DDBJ databases">
        <title>Draft genome sequence of rust myrtle Austropuccinia psidii MF-1, a brazilian biotype.</title>
        <authorList>
            <person name="Quecine M.C."/>
            <person name="Pachon D.M.R."/>
            <person name="Bonatelli M.L."/>
            <person name="Correr F.H."/>
            <person name="Franceschini L.M."/>
            <person name="Leite T.F."/>
            <person name="Margarido G.R.A."/>
            <person name="Almeida C.A."/>
            <person name="Ferrarezi J.A."/>
            <person name="Labate C.A."/>
        </authorList>
    </citation>
    <scope>NUCLEOTIDE SEQUENCE</scope>
    <source>
        <strain evidence="2">MF-1</strain>
    </source>
</reference>
<gene>
    <name evidence="2" type="ORF">O181_090913</name>
</gene>
<keyword evidence="3" id="KW-1185">Reference proteome</keyword>
<feature type="compositionally biased region" description="Basic and acidic residues" evidence="1">
    <location>
        <begin position="511"/>
        <end position="527"/>
    </location>
</feature>
<accession>A0A9Q3IVV4</accession>
<proteinExistence type="predicted"/>
<evidence type="ECO:0008006" key="4">
    <source>
        <dbReference type="Google" id="ProtNLM"/>
    </source>
</evidence>
<evidence type="ECO:0000313" key="3">
    <source>
        <dbReference type="Proteomes" id="UP000765509"/>
    </source>
</evidence>
<feature type="compositionally biased region" description="Acidic residues" evidence="1">
    <location>
        <begin position="15"/>
        <end position="28"/>
    </location>
</feature>
<protein>
    <recommendedName>
        <fullName evidence="4">Retrotransposon gag domain-containing protein</fullName>
    </recommendedName>
</protein>
<feature type="compositionally biased region" description="Polar residues" evidence="1">
    <location>
        <begin position="59"/>
        <end position="69"/>
    </location>
</feature>
<evidence type="ECO:0000313" key="2">
    <source>
        <dbReference type="EMBL" id="MBW0551198.1"/>
    </source>
</evidence>
<feature type="compositionally biased region" description="Basic and acidic residues" evidence="1">
    <location>
        <begin position="562"/>
        <end position="587"/>
    </location>
</feature>
<feature type="compositionally biased region" description="Polar residues" evidence="1">
    <location>
        <begin position="91"/>
        <end position="101"/>
    </location>
</feature>
<dbReference type="EMBL" id="AVOT02056997">
    <property type="protein sequence ID" value="MBW0551198.1"/>
    <property type="molecule type" value="Genomic_DNA"/>
</dbReference>
<feature type="region of interest" description="Disordered" evidence="1">
    <location>
        <begin position="46"/>
        <end position="121"/>
    </location>
</feature>
<feature type="region of interest" description="Disordered" evidence="1">
    <location>
        <begin position="511"/>
        <end position="587"/>
    </location>
</feature>
<organism evidence="2 3">
    <name type="scientific">Austropuccinia psidii MF-1</name>
    <dbReference type="NCBI Taxonomy" id="1389203"/>
    <lineage>
        <taxon>Eukaryota</taxon>
        <taxon>Fungi</taxon>
        <taxon>Dikarya</taxon>
        <taxon>Basidiomycota</taxon>
        <taxon>Pucciniomycotina</taxon>
        <taxon>Pucciniomycetes</taxon>
        <taxon>Pucciniales</taxon>
        <taxon>Sphaerophragmiaceae</taxon>
        <taxon>Austropuccinia</taxon>
    </lineage>
</organism>
<dbReference type="OrthoDB" id="1431520at2759"/>
<evidence type="ECO:0000256" key="1">
    <source>
        <dbReference type="SAM" id="MobiDB-lite"/>
    </source>
</evidence>
<feature type="region of interest" description="Disordered" evidence="1">
    <location>
        <begin position="1"/>
        <end position="30"/>
    </location>
</feature>
<feature type="compositionally biased region" description="Polar residues" evidence="1">
    <location>
        <begin position="111"/>
        <end position="121"/>
    </location>
</feature>
<comment type="caution">
    <text evidence="2">The sequence shown here is derived from an EMBL/GenBank/DDBJ whole genome shotgun (WGS) entry which is preliminary data.</text>
</comment>
<sequence length="587" mass="68021">MDQQSTSKLPPLPEDTVEGQYEEEDGEGDQNVKIQSFMNQMKDYLLSETLKKGKRRHSIPNTPGNSPSEPTLPRHIRPEDSPISPTPGPRATSTPETNPRINNIPRRAFVSTPNNPSPLQQQVLKQERPVVKIKAKDYNLNFNGEEVEKFIKKVERIAQIEGATDEDLAMQMAFWTTDPRISDAIEAMPGYEEGNWTQLKKDLITKWGRVEPERRYRKDSLIQLFNDTQDEGGISTLSEYKKFIGEYETIITYLLRYKYIPQENMFHEDVFDCLSADIKGAISKEMIKDNVMVRAEDGGYLIPPMRILKKYIEQELEARILVTKRLSSPRIKTVKNESITKENNVKFKEELFPGMQEALKKMKELTKTLKEQQVVVNKEVPREKEVSKQFMEQLDELSKIAKPQKIAYANPQAENSGFRPKENLPPASSRYVPYAPAQNAPKPFVRCYYCSEGHSTGRCNELIEDQKKKWVIRQGFNYLYPNEARIPTDGKLSPKKLVRESQKEQEELNWKLEEKEKEEEQKKEEKSTAFITMDNWEDWQPPSISTGKEPLGYSYGLRNTKQRMENEDKDKAQSQPLPEREVTQEKD</sequence>
<dbReference type="AlphaFoldDB" id="A0A9Q3IVV4"/>
<dbReference type="Proteomes" id="UP000765509">
    <property type="component" value="Unassembled WGS sequence"/>
</dbReference>
<name>A0A9Q3IVV4_9BASI</name>